<organism evidence="1 2">
    <name type="scientific">Stegodyphus mimosarum</name>
    <name type="common">African social velvet spider</name>
    <dbReference type="NCBI Taxonomy" id="407821"/>
    <lineage>
        <taxon>Eukaryota</taxon>
        <taxon>Metazoa</taxon>
        <taxon>Ecdysozoa</taxon>
        <taxon>Arthropoda</taxon>
        <taxon>Chelicerata</taxon>
        <taxon>Arachnida</taxon>
        <taxon>Araneae</taxon>
        <taxon>Araneomorphae</taxon>
        <taxon>Entelegynae</taxon>
        <taxon>Eresoidea</taxon>
        <taxon>Eresidae</taxon>
        <taxon>Stegodyphus</taxon>
    </lineage>
</organism>
<evidence type="ECO:0000313" key="1">
    <source>
        <dbReference type="EMBL" id="KFM58965.1"/>
    </source>
</evidence>
<accession>A0A087T1H6</accession>
<keyword evidence="2" id="KW-1185">Reference proteome</keyword>
<dbReference type="AlphaFoldDB" id="A0A087T1H6"/>
<dbReference type="EMBL" id="KK112970">
    <property type="protein sequence ID" value="KFM58965.1"/>
    <property type="molecule type" value="Genomic_DNA"/>
</dbReference>
<proteinExistence type="predicted"/>
<evidence type="ECO:0000313" key="2">
    <source>
        <dbReference type="Proteomes" id="UP000054359"/>
    </source>
</evidence>
<sequence>MFGHHISYICIKMVKISSYYNHLIYYRSEEKVQAKRILIKGLSSGNMFGGKLRAKLGF</sequence>
<reference evidence="1 2" key="1">
    <citation type="submission" date="2013-11" db="EMBL/GenBank/DDBJ databases">
        <title>Genome sequencing of Stegodyphus mimosarum.</title>
        <authorList>
            <person name="Bechsgaard J."/>
        </authorList>
    </citation>
    <scope>NUCLEOTIDE SEQUENCE [LARGE SCALE GENOMIC DNA]</scope>
</reference>
<dbReference type="Proteomes" id="UP000054359">
    <property type="component" value="Unassembled WGS sequence"/>
</dbReference>
<name>A0A087T1H6_STEMI</name>
<feature type="non-terminal residue" evidence="1">
    <location>
        <position position="58"/>
    </location>
</feature>
<protein>
    <submittedName>
        <fullName evidence="1">Uncharacterized protein</fullName>
    </submittedName>
</protein>
<gene>
    <name evidence="1" type="ORF">X975_13297</name>
</gene>